<sequence length="123" mass="13376">MNSYMILKSIHMTSAYLTIALFLLCVILDAVGKPGWRTTPLRWIPHANNTVLLVAAIGLLIVGPWMVFVDGWVTAKLFLLVGYIGAGAVALKDTRRKSVRVIAGVLAIVQLLAILHLALAKPF</sequence>
<dbReference type="InterPro" id="IPR007360">
    <property type="entry name" value="SirB"/>
</dbReference>
<dbReference type="Proteomes" id="UP000298325">
    <property type="component" value="Unassembled WGS sequence"/>
</dbReference>
<dbReference type="OrthoDB" id="5588650at2"/>
<dbReference type="RefSeq" id="WP_135803125.1">
    <property type="nucleotide sequence ID" value="NZ_SRPF01000002.1"/>
</dbReference>
<dbReference type="GO" id="GO:0005886">
    <property type="term" value="C:plasma membrane"/>
    <property type="evidence" value="ECO:0007669"/>
    <property type="project" value="TreeGrafter"/>
</dbReference>
<reference evidence="2 3" key="1">
    <citation type="submission" date="2019-04" db="EMBL/GenBank/DDBJ databases">
        <authorList>
            <person name="Park S."/>
            <person name="Yoon J.-H."/>
        </authorList>
    </citation>
    <scope>NUCLEOTIDE SEQUENCE [LARGE SCALE GENOMIC DNA]</scope>
    <source>
        <strain evidence="2 3">HJM-18</strain>
    </source>
</reference>
<keyword evidence="1" id="KW-0472">Membrane</keyword>
<feature type="transmembrane region" description="Helical" evidence="1">
    <location>
        <begin position="73"/>
        <end position="91"/>
    </location>
</feature>
<dbReference type="PANTHER" id="PTHR39594:SF1">
    <property type="entry name" value="PROTEIN YCHQ"/>
    <property type="match status" value="1"/>
</dbReference>
<feature type="transmembrane region" description="Helical" evidence="1">
    <location>
        <begin position="43"/>
        <end position="67"/>
    </location>
</feature>
<evidence type="ECO:0000313" key="2">
    <source>
        <dbReference type="EMBL" id="TGN40463.1"/>
    </source>
</evidence>
<dbReference type="Pfam" id="PF04247">
    <property type="entry name" value="SirB"/>
    <property type="match status" value="1"/>
</dbReference>
<comment type="caution">
    <text evidence="2">The sequence shown here is derived from an EMBL/GenBank/DDBJ whole genome shotgun (WGS) entry which is preliminary data.</text>
</comment>
<organism evidence="2 3">
    <name type="scientific">Marinobacter confluentis</name>
    <dbReference type="NCBI Taxonomy" id="1697557"/>
    <lineage>
        <taxon>Bacteria</taxon>
        <taxon>Pseudomonadati</taxon>
        <taxon>Pseudomonadota</taxon>
        <taxon>Gammaproteobacteria</taxon>
        <taxon>Pseudomonadales</taxon>
        <taxon>Marinobacteraceae</taxon>
        <taxon>Marinobacter</taxon>
    </lineage>
</organism>
<feature type="transmembrane region" description="Helical" evidence="1">
    <location>
        <begin position="12"/>
        <end position="31"/>
    </location>
</feature>
<dbReference type="PANTHER" id="PTHR39594">
    <property type="entry name" value="PROTEIN YCHQ"/>
    <property type="match status" value="1"/>
</dbReference>
<dbReference type="PIRSF" id="PIRSF005610">
    <property type="entry name" value="SirB"/>
    <property type="match status" value="1"/>
</dbReference>
<dbReference type="EMBL" id="SRPF01000002">
    <property type="protein sequence ID" value="TGN40463.1"/>
    <property type="molecule type" value="Genomic_DNA"/>
</dbReference>
<evidence type="ECO:0000313" key="3">
    <source>
        <dbReference type="Proteomes" id="UP000298325"/>
    </source>
</evidence>
<protein>
    <submittedName>
        <fullName evidence="2">Invasion protein</fullName>
    </submittedName>
</protein>
<evidence type="ECO:0000256" key="1">
    <source>
        <dbReference type="SAM" id="Phobius"/>
    </source>
</evidence>
<keyword evidence="1" id="KW-1133">Transmembrane helix</keyword>
<feature type="transmembrane region" description="Helical" evidence="1">
    <location>
        <begin position="98"/>
        <end position="119"/>
    </location>
</feature>
<accession>A0A4Z1C9Z3</accession>
<dbReference type="AlphaFoldDB" id="A0A4Z1C9Z3"/>
<name>A0A4Z1C9Z3_9GAMM</name>
<proteinExistence type="predicted"/>
<keyword evidence="1" id="KW-0812">Transmembrane</keyword>
<keyword evidence="3" id="KW-1185">Reference proteome</keyword>
<gene>
    <name evidence="2" type="ORF">E5Q11_09350</name>
</gene>